<dbReference type="EMBL" id="JBBNAF010000011">
    <property type="protein sequence ID" value="KAK9099015.1"/>
    <property type="molecule type" value="Genomic_DNA"/>
</dbReference>
<dbReference type="Proteomes" id="UP001420932">
    <property type="component" value="Unassembled WGS sequence"/>
</dbReference>
<evidence type="ECO:0000313" key="1">
    <source>
        <dbReference type="EMBL" id="KAK9099015.1"/>
    </source>
</evidence>
<dbReference type="AlphaFoldDB" id="A0AAP0HWP4"/>
<protein>
    <submittedName>
        <fullName evidence="1">Uncharacterized protein</fullName>
    </submittedName>
</protein>
<gene>
    <name evidence="1" type="ORF">Syun_026060</name>
</gene>
<keyword evidence="2" id="KW-1185">Reference proteome</keyword>
<organism evidence="1 2">
    <name type="scientific">Stephania yunnanensis</name>
    <dbReference type="NCBI Taxonomy" id="152371"/>
    <lineage>
        <taxon>Eukaryota</taxon>
        <taxon>Viridiplantae</taxon>
        <taxon>Streptophyta</taxon>
        <taxon>Embryophyta</taxon>
        <taxon>Tracheophyta</taxon>
        <taxon>Spermatophyta</taxon>
        <taxon>Magnoliopsida</taxon>
        <taxon>Ranunculales</taxon>
        <taxon>Menispermaceae</taxon>
        <taxon>Menispermoideae</taxon>
        <taxon>Cissampelideae</taxon>
        <taxon>Stephania</taxon>
    </lineage>
</organism>
<evidence type="ECO:0000313" key="2">
    <source>
        <dbReference type="Proteomes" id="UP001420932"/>
    </source>
</evidence>
<name>A0AAP0HWP4_9MAGN</name>
<proteinExistence type="predicted"/>
<sequence>MNSHVVLYQEAVVSSQARLLWIIFVVFKSLNEWIGILGLRCAHKYLANLSVCRSGIGFGAGLEMAQNDDIFGLLNKCSLSKEEEDDVEIIEEQTGEKSEDKDVQFMEISANLYQVAFASPNVPKFSLESGTRLFQDYPFLAIPWSNDLHFPSIGIHKYGVLPNKFSRVRMGIDVDKPLIRGRYVKRKEMQYWVEFIYDRLKFVCAYSGGIMHKSRLCDQFTEGVSVALYKASMLAREFRREEDEYPTDSFDIL</sequence>
<accession>A0AAP0HWP4</accession>
<reference evidence="1 2" key="1">
    <citation type="submission" date="2024-01" db="EMBL/GenBank/DDBJ databases">
        <title>Genome assemblies of Stephania.</title>
        <authorList>
            <person name="Yang L."/>
        </authorList>
    </citation>
    <scope>NUCLEOTIDE SEQUENCE [LARGE SCALE GENOMIC DNA]</scope>
    <source>
        <strain evidence="1">YNDBR</strain>
        <tissue evidence="1">Leaf</tissue>
    </source>
</reference>
<comment type="caution">
    <text evidence="1">The sequence shown here is derived from an EMBL/GenBank/DDBJ whole genome shotgun (WGS) entry which is preliminary data.</text>
</comment>